<evidence type="ECO:0000259" key="2">
    <source>
        <dbReference type="Pfam" id="PF08279"/>
    </source>
</evidence>
<dbReference type="RefSeq" id="WP_104432897.1">
    <property type="nucleotide sequence ID" value="NZ_PTJD01000007.1"/>
</dbReference>
<evidence type="ECO:0000313" key="6">
    <source>
        <dbReference type="Proteomes" id="UP000239485"/>
    </source>
</evidence>
<dbReference type="InterPro" id="IPR026881">
    <property type="entry name" value="WYL_dom"/>
</dbReference>
<dbReference type="InterPro" id="IPR036388">
    <property type="entry name" value="WH-like_DNA-bd_sf"/>
</dbReference>
<reference evidence="5 6" key="1">
    <citation type="submission" date="2018-02" db="EMBL/GenBank/DDBJ databases">
        <title>Genomic Encyclopedia of Archaeal and Bacterial Type Strains, Phase II (KMG-II): from individual species to whole genera.</title>
        <authorList>
            <person name="Goeker M."/>
        </authorList>
    </citation>
    <scope>NUCLEOTIDE SEQUENCE [LARGE SCALE GENOMIC DNA]</scope>
    <source>
        <strain evidence="5 6">DSM 22857</strain>
    </source>
</reference>
<dbReference type="InterPro" id="IPR057727">
    <property type="entry name" value="WCX_dom"/>
</dbReference>
<sequence length="329" mass="35584">MSSSRLLSLLMLLQVHGRHTAAQLAAALEVSVRTVYRDVQALQQTGVPITAEPGPAGGFELVQGYRSGLTALTGPEAETLFLTGLHGPATDLGLGAQVRSARLKLEATLPAEFQQRAVRARRTFHLDPAGWYHQADDVPWLTAVAEAVRRGRRIRVGYRSWRHPEGMVRLLDPYGLVLKAGTWYLVAASTSASAAASTPRTYRISEISEVTPLDVPADVPGGFDLQAHWEEHVAGFLARLHPDLAELRLTLAGVALLQRLSVAAAPLLVDLVHDEDGWARTTVPVESGEAGVRLLLQLGPDAEVLAPVDLRSAIADRTRRMEALYRSGS</sequence>
<dbReference type="PANTHER" id="PTHR34580:SF1">
    <property type="entry name" value="PROTEIN PAFC"/>
    <property type="match status" value="1"/>
</dbReference>
<accession>A0A2S6IK71</accession>
<feature type="domain" description="Helix-turn-helix type 11" evidence="2">
    <location>
        <begin position="5"/>
        <end position="58"/>
    </location>
</feature>
<dbReference type="InterPro" id="IPR051534">
    <property type="entry name" value="CBASS_pafABC_assoc_protein"/>
</dbReference>
<dbReference type="SUPFAM" id="SSF46785">
    <property type="entry name" value="Winged helix' DNA-binding domain"/>
    <property type="match status" value="1"/>
</dbReference>
<keyword evidence="5" id="KW-0238">DNA-binding</keyword>
<name>A0A2S6IK71_9ACTN</name>
<dbReference type="OrthoDB" id="3171994at2"/>
<dbReference type="Pfam" id="PF25583">
    <property type="entry name" value="WCX"/>
    <property type="match status" value="1"/>
</dbReference>
<dbReference type="Pfam" id="PF13280">
    <property type="entry name" value="WYL"/>
    <property type="match status" value="1"/>
</dbReference>
<dbReference type="Proteomes" id="UP000239485">
    <property type="component" value="Unassembled WGS sequence"/>
</dbReference>
<dbReference type="PROSITE" id="PS52050">
    <property type="entry name" value="WYL"/>
    <property type="match status" value="1"/>
</dbReference>
<dbReference type="PIRSF" id="PIRSF016838">
    <property type="entry name" value="PafC"/>
    <property type="match status" value="1"/>
</dbReference>
<evidence type="ECO:0000313" key="5">
    <source>
        <dbReference type="EMBL" id="PPK94576.1"/>
    </source>
</evidence>
<dbReference type="InterPro" id="IPR036390">
    <property type="entry name" value="WH_DNA-bd_sf"/>
</dbReference>
<feature type="domain" description="WCX" evidence="4">
    <location>
        <begin position="259"/>
        <end position="321"/>
    </location>
</feature>
<dbReference type="EMBL" id="PTJD01000007">
    <property type="protein sequence ID" value="PPK94576.1"/>
    <property type="molecule type" value="Genomic_DNA"/>
</dbReference>
<organism evidence="5 6">
    <name type="scientific">Kineococcus xinjiangensis</name>
    <dbReference type="NCBI Taxonomy" id="512762"/>
    <lineage>
        <taxon>Bacteria</taxon>
        <taxon>Bacillati</taxon>
        <taxon>Actinomycetota</taxon>
        <taxon>Actinomycetes</taxon>
        <taxon>Kineosporiales</taxon>
        <taxon>Kineosporiaceae</taxon>
        <taxon>Kineococcus</taxon>
    </lineage>
</organism>
<feature type="chain" id="PRO_5015666043" evidence="1">
    <location>
        <begin position="22"/>
        <end position="329"/>
    </location>
</feature>
<evidence type="ECO:0000256" key="1">
    <source>
        <dbReference type="SAM" id="SignalP"/>
    </source>
</evidence>
<dbReference type="InterPro" id="IPR028349">
    <property type="entry name" value="PafC-like"/>
</dbReference>
<comment type="caution">
    <text evidence="5">The sequence shown here is derived from an EMBL/GenBank/DDBJ whole genome shotgun (WGS) entry which is preliminary data.</text>
</comment>
<feature type="domain" description="WYL" evidence="3">
    <location>
        <begin position="140"/>
        <end position="211"/>
    </location>
</feature>
<keyword evidence="6" id="KW-1185">Reference proteome</keyword>
<evidence type="ECO:0000259" key="3">
    <source>
        <dbReference type="Pfam" id="PF13280"/>
    </source>
</evidence>
<protein>
    <submittedName>
        <fullName evidence="5">Putative DNA-binding transcriptional regulator YafY</fullName>
    </submittedName>
</protein>
<dbReference type="InterPro" id="IPR013196">
    <property type="entry name" value="HTH_11"/>
</dbReference>
<dbReference type="AlphaFoldDB" id="A0A2S6IK71"/>
<gene>
    <name evidence="5" type="ORF">CLV92_10779</name>
</gene>
<dbReference type="GO" id="GO:0003677">
    <property type="term" value="F:DNA binding"/>
    <property type="evidence" value="ECO:0007669"/>
    <property type="project" value="UniProtKB-KW"/>
</dbReference>
<dbReference type="Gene3D" id="1.10.10.10">
    <property type="entry name" value="Winged helix-like DNA-binding domain superfamily/Winged helix DNA-binding domain"/>
    <property type="match status" value="1"/>
</dbReference>
<feature type="signal peptide" evidence="1">
    <location>
        <begin position="1"/>
        <end position="21"/>
    </location>
</feature>
<proteinExistence type="predicted"/>
<dbReference type="PANTHER" id="PTHR34580">
    <property type="match status" value="1"/>
</dbReference>
<evidence type="ECO:0000259" key="4">
    <source>
        <dbReference type="Pfam" id="PF25583"/>
    </source>
</evidence>
<dbReference type="Pfam" id="PF08279">
    <property type="entry name" value="HTH_11"/>
    <property type="match status" value="1"/>
</dbReference>
<keyword evidence="1" id="KW-0732">Signal</keyword>